<dbReference type="PROSITE" id="PS00636">
    <property type="entry name" value="DNAJ_1"/>
    <property type="match status" value="1"/>
</dbReference>
<dbReference type="InterPro" id="IPR001623">
    <property type="entry name" value="DnaJ_domain"/>
</dbReference>
<gene>
    <name evidence="3" type="ORF">F444_20433</name>
</gene>
<dbReference type="Pfam" id="PF00226">
    <property type="entry name" value="DnaJ"/>
    <property type="match status" value="1"/>
</dbReference>
<feature type="region of interest" description="Disordered" evidence="1">
    <location>
        <begin position="250"/>
        <end position="304"/>
    </location>
</feature>
<dbReference type="PANTHER" id="PTHR43948">
    <property type="entry name" value="DNAJ HOMOLOG SUBFAMILY B"/>
    <property type="match status" value="1"/>
</dbReference>
<dbReference type="GO" id="GO:0005634">
    <property type="term" value="C:nucleus"/>
    <property type="evidence" value="ECO:0007669"/>
    <property type="project" value="TreeGrafter"/>
</dbReference>
<dbReference type="GO" id="GO:0044183">
    <property type="term" value="F:protein folding chaperone"/>
    <property type="evidence" value="ECO:0007669"/>
    <property type="project" value="TreeGrafter"/>
</dbReference>
<dbReference type="GO" id="GO:0005737">
    <property type="term" value="C:cytoplasm"/>
    <property type="evidence" value="ECO:0007669"/>
    <property type="project" value="TreeGrafter"/>
</dbReference>
<dbReference type="AlphaFoldDB" id="A0A080Z4G5"/>
<dbReference type="PROSITE" id="PS50076">
    <property type="entry name" value="DNAJ_2"/>
    <property type="match status" value="1"/>
</dbReference>
<dbReference type="SUPFAM" id="SSF46565">
    <property type="entry name" value="Chaperone J-domain"/>
    <property type="match status" value="1"/>
</dbReference>
<dbReference type="OrthoDB" id="10250354at2759"/>
<dbReference type="InterPro" id="IPR036869">
    <property type="entry name" value="J_dom_sf"/>
</dbReference>
<accession>A0A080Z4G5</accession>
<dbReference type="EMBL" id="ANJA01003755">
    <property type="protein sequence ID" value="ETO61526.1"/>
    <property type="molecule type" value="Genomic_DNA"/>
</dbReference>
<reference evidence="3 4" key="1">
    <citation type="submission" date="2013-11" db="EMBL/GenBank/DDBJ databases">
        <title>The Genome Sequence of Phytophthora parasitica P1976.</title>
        <authorList>
            <consortium name="The Broad Institute Genomics Platform"/>
            <person name="Russ C."/>
            <person name="Tyler B."/>
            <person name="Panabieres F."/>
            <person name="Shan W."/>
            <person name="Tripathy S."/>
            <person name="Grunwald N."/>
            <person name="Machado M."/>
            <person name="Johnson C.S."/>
            <person name="Walker B."/>
            <person name="Young S."/>
            <person name="Zeng Q."/>
            <person name="Gargeya S."/>
            <person name="Fitzgerald M."/>
            <person name="Haas B."/>
            <person name="Abouelleil A."/>
            <person name="Allen A.W."/>
            <person name="Alvarado L."/>
            <person name="Arachchi H.M."/>
            <person name="Berlin A.M."/>
            <person name="Chapman S.B."/>
            <person name="Gainer-Dewar J."/>
            <person name="Goldberg J."/>
            <person name="Griggs A."/>
            <person name="Gujja S."/>
            <person name="Hansen M."/>
            <person name="Howarth C."/>
            <person name="Imamovic A."/>
            <person name="Ireland A."/>
            <person name="Larimer J."/>
            <person name="McCowan C."/>
            <person name="Murphy C."/>
            <person name="Pearson M."/>
            <person name="Poon T.W."/>
            <person name="Priest M."/>
            <person name="Roberts A."/>
            <person name="Saif S."/>
            <person name="Shea T."/>
            <person name="Sisk P."/>
            <person name="Sykes S."/>
            <person name="Wortman J."/>
            <person name="Nusbaum C."/>
            <person name="Birren B."/>
        </authorList>
    </citation>
    <scope>NUCLEOTIDE SEQUENCE [LARGE SCALE GENOMIC DNA]</scope>
    <source>
        <strain evidence="3 4">P1976</strain>
    </source>
</reference>
<evidence type="ECO:0000256" key="1">
    <source>
        <dbReference type="SAM" id="MobiDB-lite"/>
    </source>
</evidence>
<feature type="compositionally biased region" description="Polar residues" evidence="1">
    <location>
        <begin position="269"/>
        <end position="278"/>
    </location>
</feature>
<evidence type="ECO:0000313" key="4">
    <source>
        <dbReference type="Proteomes" id="UP000028582"/>
    </source>
</evidence>
<proteinExistence type="predicted"/>
<dbReference type="PRINTS" id="PR00625">
    <property type="entry name" value="JDOMAIN"/>
</dbReference>
<dbReference type="CDD" id="cd06257">
    <property type="entry name" value="DnaJ"/>
    <property type="match status" value="1"/>
</dbReference>
<dbReference type="GO" id="GO:0051087">
    <property type="term" value="F:protein-folding chaperone binding"/>
    <property type="evidence" value="ECO:0007669"/>
    <property type="project" value="TreeGrafter"/>
</dbReference>
<dbReference type="Proteomes" id="UP000028582">
    <property type="component" value="Unassembled WGS sequence"/>
</dbReference>
<feature type="compositionally biased region" description="Basic residues" evidence="1">
    <location>
        <begin position="295"/>
        <end position="304"/>
    </location>
</feature>
<dbReference type="InterPro" id="IPR018253">
    <property type="entry name" value="DnaJ_domain_CS"/>
</dbReference>
<dbReference type="Gene3D" id="1.10.287.110">
    <property type="entry name" value="DnaJ domain"/>
    <property type="match status" value="1"/>
</dbReference>
<protein>
    <recommendedName>
        <fullName evidence="2">J domain-containing protein</fullName>
    </recommendedName>
</protein>
<feature type="compositionally biased region" description="Basic and acidic residues" evidence="1">
    <location>
        <begin position="254"/>
        <end position="267"/>
    </location>
</feature>
<comment type="caution">
    <text evidence="3">The sequence shown here is derived from an EMBL/GenBank/DDBJ whole genome shotgun (WGS) entry which is preliminary data.</text>
</comment>
<dbReference type="SMART" id="SM00271">
    <property type="entry name" value="DnaJ"/>
    <property type="match status" value="1"/>
</dbReference>
<dbReference type="PANTHER" id="PTHR43948:SF10">
    <property type="entry name" value="MRJ, ISOFORM E"/>
    <property type="match status" value="1"/>
</dbReference>
<organism evidence="3 4">
    <name type="scientific">Phytophthora nicotianae P1976</name>
    <dbReference type="NCBI Taxonomy" id="1317066"/>
    <lineage>
        <taxon>Eukaryota</taxon>
        <taxon>Sar</taxon>
        <taxon>Stramenopiles</taxon>
        <taxon>Oomycota</taxon>
        <taxon>Peronosporomycetes</taxon>
        <taxon>Peronosporales</taxon>
        <taxon>Peronosporaceae</taxon>
        <taxon>Phytophthora</taxon>
    </lineage>
</organism>
<sequence length="304" mass="33594">MSGQPSGSTKAAKCQRSTPRRSKVPAQQQSLVIDLTEEEEAEEKNQMETHLESDDYFEVLNLPRSASASDVKRAYRKLAVQWHPDKNRSSPRAEEFFKKISEAYEVLSDPEKRKVYEKYGKSGLDGAAPAHDEHFGFSGYRGFSTQHARDIFDAFFGGQDPFEAFFGQHRGSQRRGVFDDDFFGSMGLGGMNMGRGFGNTGMPMMSSFFSDGFGDMGGSGDFYSTSSSSSSSTFTDRNGHVITQKTMTTTGADGRTETVTEEYRDGKLVNSTSSSSGSRLADAGRMQLEGGSHVYQRRGSRPRY</sequence>
<feature type="region of interest" description="Disordered" evidence="1">
    <location>
        <begin position="1"/>
        <end position="30"/>
    </location>
</feature>
<feature type="domain" description="J" evidence="2">
    <location>
        <begin position="55"/>
        <end position="120"/>
    </location>
</feature>
<evidence type="ECO:0000313" key="3">
    <source>
        <dbReference type="EMBL" id="ETO61526.1"/>
    </source>
</evidence>
<evidence type="ECO:0000259" key="2">
    <source>
        <dbReference type="PROSITE" id="PS50076"/>
    </source>
</evidence>
<name>A0A080Z4G5_PHYNI</name>
<dbReference type="GO" id="GO:0051082">
    <property type="term" value="F:unfolded protein binding"/>
    <property type="evidence" value="ECO:0007669"/>
    <property type="project" value="TreeGrafter"/>
</dbReference>